<evidence type="ECO:0000313" key="2">
    <source>
        <dbReference type="Proteomes" id="UP001607302"/>
    </source>
</evidence>
<accession>A0ABD2A0I2</accession>
<dbReference type="Proteomes" id="UP001607302">
    <property type="component" value="Unassembled WGS sequence"/>
</dbReference>
<gene>
    <name evidence="1" type="ORF">V1478_016694</name>
</gene>
<organism evidence="1 2">
    <name type="scientific">Vespula squamosa</name>
    <name type="common">Southern yellow jacket</name>
    <name type="synonym">Wasp</name>
    <dbReference type="NCBI Taxonomy" id="30214"/>
    <lineage>
        <taxon>Eukaryota</taxon>
        <taxon>Metazoa</taxon>
        <taxon>Ecdysozoa</taxon>
        <taxon>Arthropoda</taxon>
        <taxon>Hexapoda</taxon>
        <taxon>Insecta</taxon>
        <taxon>Pterygota</taxon>
        <taxon>Neoptera</taxon>
        <taxon>Endopterygota</taxon>
        <taxon>Hymenoptera</taxon>
        <taxon>Apocrita</taxon>
        <taxon>Aculeata</taxon>
        <taxon>Vespoidea</taxon>
        <taxon>Vespidae</taxon>
        <taxon>Vespinae</taxon>
        <taxon>Vespula</taxon>
    </lineage>
</organism>
<proteinExistence type="predicted"/>
<dbReference type="EMBL" id="JAUDFV010000157">
    <property type="protein sequence ID" value="KAL2714137.1"/>
    <property type="molecule type" value="Genomic_DNA"/>
</dbReference>
<evidence type="ECO:0000313" key="1">
    <source>
        <dbReference type="EMBL" id="KAL2714137.1"/>
    </source>
</evidence>
<comment type="caution">
    <text evidence="1">The sequence shown here is derived from an EMBL/GenBank/DDBJ whole genome shotgun (WGS) entry which is preliminary data.</text>
</comment>
<reference evidence="1 2" key="1">
    <citation type="journal article" date="2024" name="Ann. Entomol. Soc. Am.">
        <title>Genomic analyses of the southern and eastern yellowjacket wasps (Hymenoptera: Vespidae) reveal evolutionary signatures of social life.</title>
        <authorList>
            <person name="Catto M.A."/>
            <person name="Caine P.B."/>
            <person name="Orr S.E."/>
            <person name="Hunt B.G."/>
            <person name="Goodisman M.A.D."/>
        </authorList>
    </citation>
    <scope>NUCLEOTIDE SEQUENCE [LARGE SCALE GENOMIC DNA]</scope>
    <source>
        <strain evidence="1">233</strain>
        <tissue evidence="1">Head and thorax</tissue>
    </source>
</reference>
<name>A0ABD2A0I2_VESSQ</name>
<dbReference type="AlphaFoldDB" id="A0ABD2A0I2"/>
<sequence>MYALVFTNMVYSEGSCWCEYARASKQASKQGSKEASKRASKQASLVSSRPIHRSFFLASFPLRGVLLTSMVFTCSALSIPPTTARSVRHFVEGWKKEKGDNEVFIKAFQQLELRNTRCSIRLQYFNDTHLKINNEIIVRRYHQWKFILKYRFLRADIVIEIIIETSYLHRSYQKRFTFGIKPRERKNYSGKRRDFRSVAAKVARSGGDRTAPALRVP</sequence>
<protein>
    <submittedName>
        <fullName evidence="1">Uncharacterized protein</fullName>
    </submittedName>
</protein>
<keyword evidence="2" id="KW-1185">Reference proteome</keyword>